<feature type="region of interest" description="Disordered" evidence="1">
    <location>
        <begin position="485"/>
        <end position="520"/>
    </location>
</feature>
<dbReference type="EMBL" id="CDMY01000642">
    <property type="protein sequence ID" value="CEM27767.1"/>
    <property type="molecule type" value="Genomic_DNA"/>
</dbReference>
<name>A0A0G4GEG6_VITBC</name>
<evidence type="ECO:0000313" key="3">
    <source>
        <dbReference type="Proteomes" id="UP000041254"/>
    </source>
</evidence>
<dbReference type="AlphaFoldDB" id="A0A0G4GEG6"/>
<accession>A0A0G4GEG6</accession>
<keyword evidence="3" id="KW-1185">Reference proteome</keyword>
<protein>
    <submittedName>
        <fullName evidence="2">Uncharacterized protein</fullName>
    </submittedName>
</protein>
<sequence>MSDEEETDVMQFSAQASCRYCFDRLSHPQQSSRNCPLRQLFEGDQSTSTTTGGVTQDIDPHLLRCENCRRRIDVAGERRHPSIHVKGCVLTSHDLRSGKLAIRAGRCGDISRQLSDGDIRAFIVCTDCRTYLTKPTVTAADWRWRWAATFWELLKYRRFECGSTLWRALDPSIRRLWEGAPEFIVQDGHARDTRLQVMMEDASLSHHFRDVTEEYNFFMARKRAGRAGAIIDSLNDHAMPEHVCGLGCNFFLDEACWVPFEHILDVIDLKYVSPAINIYQRFSVGLRPDYFTSGPHPLLKYWTAMPPLHYLPTKGLCIGMCPLHQKGGVSAVHVPRPPVPDVTEVPGIDRLAAARVSPCVQKAGRLRFNSHSSHMVELSGGYRGLRSFNITKRNRWNIIDPSGRFEEIERIVLNYRQDLLFYHESRRILPRYMISEMRQFLDATERDMTHAKVNRCAGTGMYVPAECAATKWKHMVMASSEPSVSLDHHTAAGAQQQAPAPQAASPQLAQGGQMKPKPDKTRPLLISQFIDRHGLRPQAMPYLPIGDGVLTTFLRIALTIPSVYNGIVKGCDAVNPQSVRHNIASVLRRVLAYRGKKGIAGFMERQGHVIGTLLGSLPLICNGAGQQFPSLRRRGVGVLCRDITDAAWVPWDNTSDPVRTRLAPVCSASVEATLSQLRQSDSSASGTDFSAPPLIVLTNDSFPNTAAFRPSAPATDIRVLEQDYELRLLGAIDTSQGDRQLPRAVQTAIGGPVSHYGTRHLVRWGGLQCGWWTETLGSSQDGDGTVENSEVDKLYDEDEEREAFQRMSREWHVAVYARKTSVDLERINNEFKQFTGGQESLQCSEHGLYLITDNPKKTELLC</sequence>
<proteinExistence type="predicted"/>
<evidence type="ECO:0000256" key="1">
    <source>
        <dbReference type="SAM" id="MobiDB-lite"/>
    </source>
</evidence>
<feature type="compositionally biased region" description="Low complexity" evidence="1">
    <location>
        <begin position="491"/>
        <end position="513"/>
    </location>
</feature>
<reference evidence="2 3" key="1">
    <citation type="submission" date="2014-11" db="EMBL/GenBank/DDBJ databases">
        <authorList>
            <person name="Zhu J."/>
            <person name="Qi W."/>
            <person name="Song R."/>
        </authorList>
    </citation>
    <scope>NUCLEOTIDE SEQUENCE [LARGE SCALE GENOMIC DNA]</scope>
</reference>
<dbReference type="VEuPathDB" id="CryptoDB:Vbra_22249"/>
<evidence type="ECO:0000313" key="2">
    <source>
        <dbReference type="EMBL" id="CEM27767.1"/>
    </source>
</evidence>
<organism evidence="2 3">
    <name type="scientific">Vitrella brassicaformis (strain CCMP3155)</name>
    <dbReference type="NCBI Taxonomy" id="1169540"/>
    <lineage>
        <taxon>Eukaryota</taxon>
        <taxon>Sar</taxon>
        <taxon>Alveolata</taxon>
        <taxon>Colpodellida</taxon>
        <taxon>Vitrellaceae</taxon>
        <taxon>Vitrella</taxon>
    </lineage>
</organism>
<dbReference type="InParanoid" id="A0A0G4GEG6"/>
<gene>
    <name evidence="2" type="ORF">Vbra_22249</name>
</gene>
<dbReference type="Proteomes" id="UP000041254">
    <property type="component" value="Unassembled WGS sequence"/>
</dbReference>